<dbReference type="Proteomes" id="UP000183144">
    <property type="component" value="Unassembled WGS sequence"/>
</dbReference>
<sequence>MAKKQELETPPQRNRFLTTVSDVGISVIGFCFDRIGSNFAISAIGKAEPLLKASSTILSSGSDLTWEQIHLVSALQHNVSIYISQAETLSALSWVSLGVGVTASLLAFTNVVHAGIEAINREINR</sequence>
<protein>
    <submittedName>
        <fullName evidence="1">Uncharacterized protein</fullName>
    </submittedName>
</protein>
<organism evidence="1 2">
    <name type="scientific">Candidatus Beckwithbacteria bacterium CG1_02_47_37</name>
    <dbReference type="NCBI Taxonomy" id="1805034"/>
    <lineage>
        <taxon>Bacteria</taxon>
        <taxon>Candidatus Beckwithiibacteriota</taxon>
    </lineage>
</organism>
<evidence type="ECO:0000313" key="1">
    <source>
        <dbReference type="EMBL" id="OIN89183.1"/>
    </source>
</evidence>
<dbReference type="AlphaFoldDB" id="A0A1J4RQL2"/>
<evidence type="ECO:0000313" key="2">
    <source>
        <dbReference type="Proteomes" id="UP000183144"/>
    </source>
</evidence>
<dbReference type="EMBL" id="MNUI01000040">
    <property type="protein sequence ID" value="OIN89183.1"/>
    <property type="molecule type" value="Genomic_DNA"/>
</dbReference>
<accession>A0A1J4RQL2</accession>
<reference evidence="1 2" key="1">
    <citation type="journal article" date="2016" name="Environ. Microbiol.">
        <title>Genomic resolution of a cold subsurface aquifer community provides metabolic insights for novel microbes adapted to high CO concentrations.</title>
        <authorList>
            <person name="Probst A.J."/>
            <person name="Castelle C.J."/>
            <person name="Singh A."/>
            <person name="Brown C.T."/>
            <person name="Anantharaman K."/>
            <person name="Sharon I."/>
            <person name="Hug L.A."/>
            <person name="Burstein D."/>
            <person name="Emerson J.B."/>
            <person name="Thomas B.C."/>
            <person name="Banfield J.F."/>
        </authorList>
    </citation>
    <scope>NUCLEOTIDE SEQUENCE [LARGE SCALE GENOMIC DNA]</scope>
    <source>
        <strain evidence="1">CG1_02_47_37</strain>
    </source>
</reference>
<name>A0A1J4RQL2_9BACT</name>
<proteinExistence type="predicted"/>
<comment type="caution">
    <text evidence="1">The sequence shown here is derived from an EMBL/GenBank/DDBJ whole genome shotgun (WGS) entry which is preliminary data.</text>
</comment>
<gene>
    <name evidence="1" type="ORF">AUJ59_02275</name>
</gene>